<organism evidence="2 3">
    <name type="scientific">Methylobacterium oryzihabitans</name>
    <dbReference type="NCBI Taxonomy" id="2499852"/>
    <lineage>
        <taxon>Bacteria</taxon>
        <taxon>Pseudomonadati</taxon>
        <taxon>Pseudomonadota</taxon>
        <taxon>Alphaproteobacteria</taxon>
        <taxon>Hyphomicrobiales</taxon>
        <taxon>Methylobacteriaceae</taxon>
        <taxon>Methylobacterium</taxon>
    </lineage>
</organism>
<dbReference type="Pfam" id="PF04391">
    <property type="entry name" value="DUF533"/>
    <property type="match status" value="1"/>
</dbReference>
<dbReference type="RefSeq" id="WP_127733935.1">
    <property type="nucleotide sequence ID" value="NZ_SACP01000046.1"/>
</dbReference>
<dbReference type="Proteomes" id="UP000286997">
    <property type="component" value="Unassembled WGS sequence"/>
</dbReference>
<gene>
    <name evidence="2" type="ORF">EOE48_26765</name>
</gene>
<accession>A0A3S2V4C4</accession>
<proteinExistence type="predicted"/>
<dbReference type="OrthoDB" id="7284252at2"/>
<feature type="compositionally biased region" description="Acidic residues" evidence="1">
    <location>
        <begin position="32"/>
        <end position="43"/>
    </location>
</feature>
<reference evidence="2 3" key="1">
    <citation type="submission" date="2019-01" db="EMBL/GenBank/DDBJ databases">
        <authorList>
            <person name="Chen W.-M."/>
        </authorList>
    </citation>
    <scope>NUCLEOTIDE SEQUENCE [LARGE SCALE GENOMIC DNA]</scope>
    <source>
        <strain evidence="2 3">TER-1</strain>
    </source>
</reference>
<dbReference type="EMBL" id="SACP01000046">
    <property type="protein sequence ID" value="RVU13177.1"/>
    <property type="molecule type" value="Genomic_DNA"/>
</dbReference>
<dbReference type="InterPro" id="IPR007486">
    <property type="entry name" value="YebE"/>
</dbReference>
<name>A0A3S2V4C4_9HYPH</name>
<feature type="region of interest" description="Disordered" evidence="1">
    <location>
        <begin position="31"/>
        <end position="53"/>
    </location>
</feature>
<dbReference type="AlphaFoldDB" id="A0A3S2V4C4"/>
<protein>
    <submittedName>
        <fullName evidence="2">DUF533 domain-containing protein</fullName>
    </submittedName>
</protein>
<evidence type="ECO:0000313" key="3">
    <source>
        <dbReference type="Proteomes" id="UP000286997"/>
    </source>
</evidence>
<evidence type="ECO:0000256" key="1">
    <source>
        <dbReference type="SAM" id="MobiDB-lite"/>
    </source>
</evidence>
<sequence>MTGAAGRSGGEGAGGFLSAIGRLLPGMRISAEPDEAGADEEEAAPVRASRRERRADQADAIVRDALSQKVLRAWLQNRNQTLVPLALNLRSLDAEGRTLVVRAMAAAQAATGQDAAPPGDLLARIGAGEAERALLADARAQEAGLGGLLDAVRARDLGAYAYAASLMVLDQRRLVSRLYLAFLASRLSLPEDVVSSLDRRYRT</sequence>
<evidence type="ECO:0000313" key="2">
    <source>
        <dbReference type="EMBL" id="RVU13177.1"/>
    </source>
</evidence>
<keyword evidence="3" id="KW-1185">Reference proteome</keyword>
<comment type="caution">
    <text evidence="2">The sequence shown here is derived from an EMBL/GenBank/DDBJ whole genome shotgun (WGS) entry which is preliminary data.</text>
</comment>